<accession>A0A1Y1HPK4</accession>
<proteinExistence type="predicted"/>
<organism evidence="2 3">
    <name type="scientific">Klebsormidium nitens</name>
    <name type="common">Green alga</name>
    <name type="synonym">Ulothrix nitens</name>
    <dbReference type="NCBI Taxonomy" id="105231"/>
    <lineage>
        <taxon>Eukaryota</taxon>
        <taxon>Viridiplantae</taxon>
        <taxon>Streptophyta</taxon>
        <taxon>Klebsormidiophyceae</taxon>
        <taxon>Klebsormidiales</taxon>
        <taxon>Klebsormidiaceae</taxon>
        <taxon>Klebsormidium</taxon>
    </lineage>
</organism>
<feature type="region of interest" description="Disordered" evidence="1">
    <location>
        <begin position="1"/>
        <end position="79"/>
    </location>
</feature>
<protein>
    <submittedName>
        <fullName evidence="2">Uncharacterized protein</fullName>
    </submittedName>
</protein>
<name>A0A1Y1HPK4_KLENI</name>
<evidence type="ECO:0000313" key="3">
    <source>
        <dbReference type="Proteomes" id="UP000054558"/>
    </source>
</evidence>
<evidence type="ECO:0000256" key="1">
    <source>
        <dbReference type="SAM" id="MobiDB-lite"/>
    </source>
</evidence>
<dbReference type="STRING" id="105231.A0A1Y1HPK4"/>
<gene>
    <name evidence="2" type="ORF">KFL_000360180</name>
</gene>
<evidence type="ECO:0000313" key="2">
    <source>
        <dbReference type="EMBL" id="GAQ79702.1"/>
    </source>
</evidence>
<dbReference type="EMBL" id="DF236985">
    <property type="protein sequence ID" value="GAQ79702.1"/>
    <property type="molecule type" value="Genomic_DNA"/>
</dbReference>
<reference evidence="2 3" key="1">
    <citation type="journal article" date="2014" name="Nat. Commun.">
        <title>Klebsormidium flaccidum genome reveals primary factors for plant terrestrial adaptation.</title>
        <authorList>
            <person name="Hori K."/>
            <person name="Maruyama F."/>
            <person name="Fujisawa T."/>
            <person name="Togashi T."/>
            <person name="Yamamoto N."/>
            <person name="Seo M."/>
            <person name="Sato S."/>
            <person name="Yamada T."/>
            <person name="Mori H."/>
            <person name="Tajima N."/>
            <person name="Moriyama T."/>
            <person name="Ikeuchi M."/>
            <person name="Watanabe M."/>
            <person name="Wada H."/>
            <person name="Kobayashi K."/>
            <person name="Saito M."/>
            <person name="Masuda T."/>
            <person name="Sasaki-Sekimoto Y."/>
            <person name="Mashiguchi K."/>
            <person name="Awai K."/>
            <person name="Shimojima M."/>
            <person name="Masuda S."/>
            <person name="Iwai M."/>
            <person name="Nobusawa T."/>
            <person name="Narise T."/>
            <person name="Kondo S."/>
            <person name="Saito H."/>
            <person name="Sato R."/>
            <person name="Murakawa M."/>
            <person name="Ihara Y."/>
            <person name="Oshima-Yamada Y."/>
            <person name="Ohtaka K."/>
            <person name="Satoh M."/>
            <person name="Sonobe K."/>
            <person name="Ishii M."/>
            <person name="Ohtani R."/>
            <person name="Kanamori-Sato M."/>
            <person name="Honoki R."/>
            <person name="Miyazaki D."/>
            <person name="Mochizuki H."/>
            <person name="Umetsu J."/>
            <person name="Higashi K."/>
            <person name="Shibata D."/>
            <person name="Kamiya Y."/>
            <person name="Sato N."/>
            <person name="Nakamura Y."/>
            <person name="Tabata S."/>
            <person name="Ida S."/>
            <person name="Kurokawa K."/>
            <person name="Ohta H."/>
        </authorList>
    </citation>
    <scope>NUCLEOTIDE SEQUENCE [LARGE SCALE GENOMIC DNA]</scope>
    <source>
        <strain evidence="2 3">NIES-2285</strain>
    </source>
</reference>
<dbReference type="OrthoDB" id="6339427at2759"/>
<keyword evidence="3" id="KW-1185">Reference proteome</keyword>
<dbReference type="Proteomes" id="UP000054558">
    <property type="component" value="Unassembled WGS sequence"/>
</dbReference>
<sequence>MDKGGKRSGKPNERNGTEGNGTERGAVRKQQELEQRKAEEIARLQRVGAQPAFSGEGVRGSDSGAGKTTGMHTGSPFLKPHEEMDELARGELDVAEGLEERGAGGSGVWRDLMLHPTPVVKRMLLIGLGSNFFQQATGVDAIV</sequence>
<feature type="compositionally biased region" description="Basic and acidic residues" evidence="1">
    <location>
        <begin position="1"/>
        <end position="16"/>
    </location>
</feature>
<feature type="compositionally biased region" description="Basic and acidic residues" evidence="1">
    <location>
        <begin position="25"/>
        <end position="43"/>
    </location>
</feature>
<dbReference type="AlphaFoldDB" id="A0A1Y1HPK4"/>